<evidence type="ECO:0000313" key="6">
    <source>
        <dbReference type="Proteomes" id="UP000557688"/>
    </source>
</evidence>
<dbReference type="InterPro" id="IPR023346">
    <property type="entry name" value="Lysozyme-like_dom_sf"/>
</dbReference>
<dbReference type="Proteomes" id="UP000557688">
    <property type="component" value="Unassembled WGS sequence"/>
</dbReference>
<accession>A0A839V0X3</accession>
<proteinExistence type="inferred from homology"/>
<dbReference type="EMBL" id="JABXXQ010000053">
    <property type="protein sequence ID" value="NVN29636.1"/>
    <property type="molecule type" value="Genomic_DNA"/>
</dbReference>
<comment type="similarity">
    <text evidence="1">Belongs to the virb1 family.</text>
</comment>
<evidence type="ECO:0000256" key="2">
    <source>
        <dbReference type="SAM" id="MobiDB-lite"/>
    </source>
</evidence>
<evidence type="ECO:0000313" key="5">
    <source>
        <dbReference type="EMBL" id="NVN29636.1"/>
    </source>
</evidence>
<dbReference type="Pfam" id="PF01464">
    <property type="entry name" value="SLT"/>
    <property type="match status" value="1"/>
</dbReference>
<comment type="caution">
    <text evidence="4">The sequence shown here is derived from an EMBL/GenBank/DDBJ whole genome shotgun (WGS) entry which is preliminary data.</text>
</comment>
<dbReference type="SUPFAM" id="SSF53955">
    <property type="entry name" value="Lysozyme-like"/>
    <property type="match status" value="1"/>
</dbReference>
<evidence type="ECO:0000313" key="7">
    <source>
        <dbReference type="Proteomes" id="UP000565205"/>
    </source>
</evidence>
<organism evidence="4 6">
    <name type="scientific">Endobacter medicaginis</name>
    <dbReference type="NCBI Taxonomy" id="1181271"/>
    <lineage>
        <taxon>Bacteria</taxon>
        <taxon>Pseudomonadati</taxon>
        <taxon>Pseudomonadota</taxon>
        <taxon>Alphaproteobacteria</taxon>
        <taxon>Acetobacterales</taxon>
        <taxon>Acetobacteraceae</taxon>
        <taxon>Endobacter</taxon>
    </lineage>
</organism>
<keyword evidence="6" id="KW-1185">Reference proteome</keyword>
<feature type="region of interest" description="Disordered" evidence="2">
    <location>
        <begin position="133"/>
        <end position="181"/>
    </location>
</feature>
<feature type="domain" description="Transglycosylase SLT" evidence="3">
    <location>
        <begin position="7"/>
        <end position="101"/>
    </location>
</feature>
<dbReference type="AlphaFoldDB" id="A0A839V0X3"/>
<sequence length="181" mass="19519">MVRTAAFYRLPPRVLPAIHSVEGGAVGDAIADPDGTRDLGVMQINTRWVQPIARRTAMSEAETYRRLRDDACFNIAASGLIMRTYLDETSGDLMRAIGNYHSHTPWLNSSYRLLVLNAAMVMFNPGAARPRAAGAGARQMTPTQRIAAKTGARAVPGDVVRRHSRQPAVSTGSDSSAGRDG</sequence>
<dbReference type="EMBL" id="JACHXV010000003">
    <property type="protein sequence ID" value="MBB3173171.1"/>
    <property type="molecule type" value="Genomic_DNA"/>
</dbReference>
<dbReference type="Proteomes" id="UP000565205">
    <property type="component" value="Unassembled WGS sequence"/>
</dbReference>
<dbReference type="InterPro" id="IPR008258">
    <property type="entry name" value="Transglycosylase_SLT_dom_1"/>
</dbReference>
<evidence type="ECO:0000256" key="1">
    <source>
        <dbReference type="ARBA" id="ARBA00009387"/>
    </source>
</evidence>
<reference evidence="5 7" key="1">
    <citation type="submission" date="2020-06" db="EMBL/GenBank/DDBJ databases">
        <title>Description of novel acetic acid bacteria.</title>
        <authorList>
            <person name="Sombolestani A."/>
        </authorList>
    </citation>
    <scope>NUCLEOTIDE SEQUENCE [LARGE SCALE GENOMIC DNA]</scope>
    <source>
        <strain evidence="5 7">LMG 26838</strain>
    </source>
</reference>
<dbReference type="RefSeq" id="WP_176622495.1">
    <property type="nucleotide sequence ID" value="NZ_JABXXQ010000053.1"/>
</dbReference>
<protein>
    <submittedName>
        <fullName evidence="5">Lytic transglycosylase domain-containing protein</fullName>
    </submittedName>
</protein>
<name>A0A839V0X3_9PROT</name>
<evidence type="ECO:0000259" key="3">
    <source>
        <dbReference type="Pfam" id="PF01464"/>
    </source>
</evidence>
<evidence type="ECO:0000313" key="4">
    <source>
        <dbReference type="EMBL" id="MBB3173171.1"/>
    </source>
</evidence>
<feature type="compositionally biased region" description="Polar residues" evidence="2">
    <location>
        <begin position="167"/>
        <end position="181"/>
    </location>
</feature>
<gene>
    <name evidence="4" type="ORF">FHR90_000989</name>
    <name evidence="5" type="ORF">HUK83_04700</name>
</gene>
<dbReference type="CDD" id="cd13400">
    <property type="entry name" value="LT_IagB-like"/>
    <property type="match status" value="1"/>
</dbReference>
<reference evidence="4 6" key="2">
    <citation type="submission" date="2020-08" db="EMBL/GenBank/DDBJ databases">
        <title>Genomic Encyclopedia of Type Strains, Phase III (KMG-III): the genomes of soil and plant-associated and newly described type strains.</title>
        <authorList>
            <person name="Whitman W."/>
        </authorList>
    </citation>
    <scope>NUCLEOTIDE SEQUENCE [LARGE SCALE GENOMIC DNA]</scope>
    <source>
        <strain evidence="4 6">CECT 8088</strain>
    </source>
</reference>
<dbReference type="Gene3D" id="1.10.530.10">
    <property type="match status" value="1"/>
</dbReference>